<reference evidence="2 3" key="1">
    <citation type="journal article" date="2009" name="Environ. Microbiol.">
        <title>Four newly isolated fuselloviruses from extreme geothermal environments reveal unusual morphologies and a possible interviral recombination mechanism.</title>
        <authorList>
            <person name="Redder P."/>
            <person name="Peng X."/>
            <person name="Brugger K."/>
            <person name="Shah S.A."/>
            <person name="Roesch F."/>
            <person name="Greve B."/>
            <person name="She Q."/>
            <person name="Schleper C."/>
            <person name="Forterre P."/>
            <person name="Garrett R.A."/>
            <person name="Prangishvili D."/>
        </authorList>
    </citation>
    <scope>NUCLEOTIDE SEQUENCE [LARGE SCALE GENOMIC DNA]</scope>
</reference>
<dbReference type="RefSeq" id="YP_003331409.1">
    <property type="nucleotide sequence ID" value="NC_013585.1"/>
</dbReference>
<feature type="transmembrane region" description="Helical" evidence="1">
    <location>
        <begin position="70"/>
        <end position="90"/>
    </location>
</feature>
<keyword evidence="1" id="KW-0812">Transmembrane</keyword>
<keyword evidence="1" id="KW-0472">Membrane</keyword>
<dbReference type="GeneID" id="8676768"/>
<name>D1GF88_9VIRU</name>
<accession>D1GF88</accession>
<evidence type="ECO:0000313" key="3">
    <source>
        <dbReference type="Proteomes" id="UP000009161"/>
    </source>
</evidence>
<dbReference type="KEGG" id="vg:8676768"/>
<dbReference type="Proteomes" id="UP000009161">
    <property type="component" value="Segment"/>
</dbReference>
<dbReference type="EMBL" id="FJ870917">
    <property type="protein sequence ID" value="ACZ35790.1"/>
    <property type="molecule type" value="Genomic_DNA"/>
</dbReference>
<sequence length="94" mass="10873">MLEISKLYFLIGTVIDLISIFFLLLFRKSKPKTKTSNLDHRGIKRLGYYLIISSILVLVISHLVSFHNYISYFMGLSLMGLMFLIGMIMVTNHE</sequence>
<evidence type="ECO:0000313" key="2">
    <source>
        <dbReference type="EMBL" id="ACZ35790.1"/>
    </source>
</evidence>
<protein>
    <submittedName>
        <fullName evidence="2">Uncharacterized protein</fullName>
    </submittedName>
</protein>
<feature type="transmembrane region" description="Helical" evidence="1">
    <location>
        <begin position="6"/>
        <end position="26"/>
    </location>
</feature>
<evidence type="ECO:0000256" key="1">
    <source>
        <dbReference type="SAM" id="Phobius"/>
    </source>
</evidence>
<organism evidence="2 3">
    <name type="scientific">Betafusellovirus yellowstonense</name>
    <dbReference type="NCBI Taxonomy" id="693629"/>
    <lineage>
        <taxon>Viruses</taxon>
        <taxon>Viruses incertae sedis</taxon>
        <taxon>Fuselloviridae</taxon>
        <taxon>Betafusellovirus</taxon>
    </lineage>
</organism>
<feature type="transmembrane region" description="Helical" evidence="1">
    <location>
        <begin position="46"/>
        <end position="64"/>
    </location>
</feature>
<keyword evidence="3" id="KW-1185">Reference proteome</keyword>
<proteinExistence type="predicted"/>
<keyword evidence="1" id="KW-1133">Transmembrane helix</keyword>